<dbReference type="EMBL" id="CP115174">
    <property type="protein sequence ID" value="WBO22718.1"/>
    <property type="molecule type" value="Genomic_DNA"/>
</dbReference>
<evidence type="ECO:0000313" key="2">
    <source>
        <dbReference type="Proteomes" id="UP001210865"/>
    </source>
</evidence>
<gene>
    <name evidence="1" type="ORF">PBT88_00750</name>
</gene>
<accession>A0ABY7NMI4</accession>
<dbReference type="Pfam" id="PF14462">
    <property type="entry name" value="Prok-E2_E"/>
    <property type="match status" value="1"/>
</dbReference>
<reference evidence="1 2" key="1">
    <citation type="submission" date="2022-12" db="EMBL/GenBank/DDBJ databases">
        <title>Sphingomonas abieness sp. nov., an endophytic bacterium isolated from Abies koreana.</title>
        <authorList>
            <person name="Jiang L."/>
            <person name="Lee J."/>
        </authorList>
    </citation>
    <scope>NUCLEOTIDE SEQUENCE [LARGE SCALE GENOMIC DNA]</scope>
    <source>
        <strain evidence="2">PAMB 00755</strain>
    </source>
</reference>
<evidence type="ECO:0008006" key="3">
    <source>
        <dbReference type="Google" id="ProtNLM"/>
    </source>
</evidence>
<organism evidence="1 2">
    <name type="scientific">Sphingomonas abietis</name>
    <dbReference type="NCBI Taxonomy" id="3012344"/>
    <lineage>
        <taxon>Bacteria</taxon>
        <taxon>Pseudomonadati</taxon>
        <taxon>Pseudomonadota</taxon>
        <taxon>Alphaproteobacteria</taxon>
        <taxon>Sphingomonadales</taxon>
        <taxon>Sphingomonadaceae</taxon>
        <taxon>Sphingomonas</taxon>
    </lineage>
</organism>
<evidence type="ECO:0000313" key="1">
    <source>
        <dbReference type="EMBL" id="WBO22718.1"/>
    </source>
</evidence>
<proteinExistence type="predicted"/>
<keyword evidence="2" id="KW-1185">Reference proteome</keyword>
<name>A0ABY7NMI4_9SPHN</name>
<dbReference type="Proteomes" id="UP001210865">
    <property type="component" value="Chromosome"/>
</dbReference>
<protein>
    <recommendedName>
        <fullName evidence="3">UBC core domain-containing protein</fullName>
    </recommendedName>
</protein>
<sequence>MRREFDLGPDDIRTLEALGYRWETIKQGPSLWLILHDFPIPAGYNISVARVAIRLDTYPSGMIDMAYFFPPLSRLDGRQINNLTPFPLDGATYQQWSRHYAWTAGKDSLATHIRKVRGWLKHEFRKR</sequence>
<dbReference type="RefSeq" id="WP_270077360.1">
    <property type="nucleotide sequence ID" value="NZ_CP115174.1"/>
</dbReference>
<dbReference type="InterPro" id="IPR025701">
    <property type="entry name" value="UBQ-conjugat_E2_E"/>
</dbReference>